<dbReference type="Proteomes" id="UP000030672">
    <property type="component" value="Unassembled WGS sequence"/>
</dbReference>
<proteinExistence type="predicted"/>
<evidence type="ECO:0008006" key="3">
    <source>
        <dbReference type="Google" id="ProtNLM"/>
    </source>
</evidence>
<dbReference type="AlphaFoldDB" id="A0A074VDA9"/>
<dbReference type="HOGENOM" id="CLU_101838_0_0_1"/>
<gene>
    <name evidence="1" type="ORF">M437DRAFT_35262</name>
</gene>
<feature type="non-terminal residue" evidence="1">
    <location>
        <position position="1"/>
    </location>
</feature>
<evidence type="ECO:0000313" key="1">
    <source>
        <dbReference type="EMBL" id="KEQ58650.1"/>
    </source>
</evidence>
<name>A0A074VDA9_AURM1</name>
<accession>A0A074VDA9</accession>
<dbReference type="RefSeq" id="XP_040875673.1">
    <property type="nucleotide sequence ID" value="XM_041019303.1"/>
</dbReference>
<dbReference type="EMBL" id="KL584853">
    <property type="protein sequence ID" value="KEQ58650.1"/>
    <property type="molecule type" value="Genomic_DNA"/>
</dbReference>
<feature type="non-terminal residue" evidence="1">
    <location>
        <position position="152"/>
    </location>
</feature>
<protein>
    <recommendedName>
        <fullName evidence="3">Zincin</fullName>
    </recommendedName>
</protein>
<evidence type="ECO:0000313" key="2">
    <source>
        <dbReference type="Proteomes" id="UP000030672"/>
    </source>
</evidence>
<keyword evidence="2" id="KW-1185">Reference proteome</keyword>
<organism evidence="1 2">
    <name type="scientific">Aureobasidium melanogenum (strain CBS 110374)</name>
    <name type="common">Aureobasidium pullulans var. melanogenum</name>
    <dbReference type="NCBI Taxonomy" id="1043003"/>
    <lineage>
        <taxon>Eukaryota</taxon>
        <taxon>Fungi</taxon>
        <taxon>Dikarya</taxon>
        <taxon>Ascomycota</taxon>
        <taxon>Pezizomycotina</taxon>
        <taxon>Dothideomycetes</taxon>
        <taxon>Dothideomycetidae</taxon>
        <taxon>Dothideales</taxon>
        <taxon>Saccotheciaceae</taxon>
        <taxon>Aureobasidium</taxon>
    </lineage>
</organism>
<sequence>RTTFQLADTIVHEFCHAFNGAYLPDRDDGSPVEPWIQGNRSNELGHALIVHLLGGDPSAVLRYSDSRTEELEQGCSIPFGFWFSKQWDLWRDRADVEKTTTADKDEAFNTAQVFYPVPQKYIHNMSTKETWMHQVPRYGLRALRLPRLEEWA</sequence>
<reference evidence="1 2" key="1">
    <citation type="journal article" date="2014" name="BMC Genomics">
        <title>Genome sequencing of four Aureobasidium pullulans varieties: biotechnological potential, stress tolerance, and description of new species.</title>
        <authorList>
            <person name="Gostin Ar C."/>
            <person name="Ohm R.A."/>
            <person name="Kogej T."/>
            <person name="Sonjak S."/>
            <person name="Turk M."/>
            <person name="Zajc J."/>
            <person name="Zalar P."/>
            <person name="Grube M."/>
            <person name="Sun H."/>
            <person name="Han J."/>
            <person name="Sharma A."/>
            <person name="Chiniquy J."/>
            <person name="Ngan C.Y."/>
            <person name="Lipzen A."/>
            <person name="Barry K."/>
            <person name="Grigoriev I.V."/>
            <person name="Gunde-Cimerman N."/>
        </authorList>
    </citation>
    <scope>NUCLEOTIDE SEQUENCE [LARGE SCALE GENOMIC DNA]</scope>
    <source>
        <strain evidence="1 2">CBS 110374</strain>
    </source>
</reference>
<dbReference type="GeneID" id="63912676"/>